<dbReference type="Gene3D" id="1.20.930.20">
    <property type="entry name" value="Adaptor protein Cbl, N-terminal domain"/>
    <property type="match status" value="1"/>
</dbReference>
<reference evidence="2" key="1">
    <citation type="submission" date="2020-05" db="EMBL/GenBank/DDBJ databases">
        <title>Mycena genomes resolve the evolution of fungal bioluminescence.</title>
        <authorList>
            <person name="Tsai I.J."/>
        </authorList>
    </citation>
    <scope>NUCLEOTIDE SEQUENCE</scope>
    <source>
        <strain evidence="2">CCC161011</strain>
    </source>
</reference>
<dbReference type="InterPro" id="IPR011990">
    <property type="entry name" value="TPR-like_helical_dom_sf"/>
</dbReference>
<dbReference type="InterPro" id="IPR027417">
    <property type="entry name" value="P-loop_NTPase"/>
</dbReference>
<organism evidence="2 3">
    <name type="scientific">Mycena venus</name>
    <dbReference type="NCBI Taxonomy" id="2733690"/>
    <lineage>
        <taxon>Eukaryota</taxon>
        <taxon>Fungi</taxon>
        <taxon>Dikarya</taxon>
        <taxon>Basidiomycota</taxon>
        <taxon>Agaricomycotina</taxon>
        <taxon>Agaricomycetes</taxon>
        <taxon>Agaricomycetidae</taxon>
        <taxon>Agaricales</taxon>
        <taxon>Marasmiineae</taxon>
        <taxon>Mycenaceae</taxon>
        <taxon>Mycena</taxon>
    </lineage>
</organism>
<feature type="domain" description="Novel STAND NTPase 1" evidence="1">
    <location>
        <begin position="194"/>
        <end position="334"/>
    </location>
</feature>
<dbReference type="Gene3D" id="1.25.40.10">
    <property type="entry name" value="Tetratricopeptide repeat domain"/>
    <property type="match status" value="2"/>
</dbReference>
<evidence type="ECO:0000259" key="1">
    <source>
        <dbReference type="Pfam" id="PF20703"/>
    </source>
</evidence>
<gene>
    <name evidence="2" type="ORF">MVEN_02349200</name>
</gene>
<protein>
    <submittedName>
        <fullName evidence="2">ATPase-AAA-core domain-containing protein</fullName>
    </submittedName>
</protein>
<dbReference type="GO" id="GO:0007166">
    <property type="term" value="P:cell surface receptor signaling pathway"/>
    <property type="evidence" value="ECO:0007669"/>
    <property type="project" value="InterPro"/>
</dbReference>
<proteinExistence type="predicted"/>
<dbReference type="AlphaFoldDB" id="A0A8H7CD98"/>
<dbReference type="SUPFAM" id="SSF52540">
    <property type="entry name" value="P-loop containing nucleoside triphosphate hydrolases"/>
    <property type="match status" value="1"/>
</dbReference>
<keyword evidence="3" id="KW-1185">Reference proteome</keyword>
<sequence>MCFTITVDTLEILASSLQTAFLGAIAKTTQSLLKNIETAKKNKKTCIELVEQTHELLNAIIILHVKSETGGILPPNVLSHIGKFTETLHKNHTFVESQQSGSKVKQLLHQGEMNMLKNCKNGLTQGLDFFRLKNTGIMADVSKMQAEAEQRHQEVLDMINGLSDTASSDRASMMSRAYSLSHSSSKSISMLPSEPKIFHGRETELSEILQMLKMKAPRIAILGTGGMGKTSLARAVLHHAEVSAQYTQHRYFVACDSATSKVELAALIGAHLGLKPGKDLTQAVTKFFVTASPSLLILDNLETVWEPTELRGDIEEFLSLLTDIKDLALIITMRGAERPAKVQWCHPFLLPLQPLKHQAAQQTFIDIAEDHHNPEDIDQVLSLTDNMPLAINLIAHLVDVEGCSSVLSHWETEKTSLISEGYDKKSNLDVSISLSLSSPRIKAVPQSKELLSLLAMLPDGLSDVELLQSKLPIEEIWKCKTTLIRTALAYLDDKKQLKALVPIREYMQKTHPPENGLIQPLFKHFHELLELHKDFSGTEMISATVRQISSNLANIQGLLQNRLQNGHLDLTDSVFGALYLNDFKQLTGHGTIPLLGQLHKILPHPCDHRLEVSLISELFASFSLSPLSNPQTLVAQALEHFEHFEDSDLKCRFYYTVAYYYLTYSSSTALDFCHLAIALASSSGNTKRHSQALYLFARIHWQLGNYLTARLHACQAQRLARIVADLHTEARALRIEALAWIQLGNYKQSIYLCKRARNLLILCGMSSGSTDHNILNHQAEIHLMKSEYREAHNIQTQILQECLIHLDSYNHGLALLNLAEIGLSVNAPKHSVQQNIERAKNIFLPLEGIAEITMCDAVLADLYLGEGEIPTAKTLFKTCLRAFNHSEIKSYCLERLGNTERWGAPGQMFSWTTVYLAHSLKFKEKLGINKALQFLGDIFLAQADEDTAVSLFTTALEGFTYMDVHRSRAECMLQLGDIAKEHDDQYKAVEFWDAAKPLFERSSQTKWVEVIDERLMSVGKNVLEQHRWNLACLMEINAPTGIVKQVEDDLSDIEEEDLGGVKPLMTV</sequence>
<dbReference type="PRINTS" id="PR00364">
    <property type="entry name" value="DISEASERSIST"/>
</dbReference>
<dbReference type="Proteomes" id="UP000620124">
    <property type="component" value="Unassembled WGS sequence"/>
</dbReference>
<comment type="caution">
    <text evidence="2">The sequence shown here is derived from an EMBL/GenBank/DDBJ whole genome shotgun (WGS) entry which is preliminary data.</text>
</comment>
<dbReference type="InterPro" id="IPR036537">
    <property type="entry name" value="Adaptor_Cbl_N_dom_sf"/>
</dbReference>
<dbReference type="Gene3D" id="3.40.50.300">
    <property type="entry name" value="P-loop containing nucleotide triphosphate hydrolases"/>
    <property type="match status" value="1"/>
</dbReference>
<dbReference type="CDD" id="cd21037">
    <property type="entry name" value="MLKL_NTD"/>
    <property type="match status" value="1"/>
</dbReference>
<dbReference type="PANTHER" id="PTHR47691">
    <property type="entry name" value="REGULATOR-RELATED"/>
    <property type="match status" value="1"/>
</dbReference>
<dbReference type="InterPro" id="IPR049052">
    <property type="entry name" value="nSTAND1"/>
</dbReference>
<dbReference type="EMBL" id="JACAZI010000029">
    <property type="protein sequence ID" value="KAF7333339.1"/>
    <property type="molecule type" value="Genomic_DNA"/>
</dbReference>
<dbReference type="InterPro" id="IPR059179">
    <property type="entry name" value="MLKL-like_MCAfunc"/>
</dbReference>
<dbReference type="SUPFAM" id="SSF48452">
    <property type="entry name" value="TPR-like"/>
    <property type="match status" value="2"/>
</dbReference>
<evidence type="ECO:0000313" key="3">
    <source>
        <dbReference type="Proteomes" id="UP000620124"/>
    </source>
</evidence>
<dbReference type="OrthoDB" id="1534087at2759"/>
<evidence type="ECO:0000313" key="2">
    <source>
        <dbReference type="EMBL" id="KAF7333339.1"/>
    </source>
</evidence>
<dbReference type="Pfam" id="PF20703">
    <property type="entry name" value="nSTAND1"/>
    <property type="match status" value="1"/>
</dbReference>
<accession>A0A8H7CD98</accession>
<dbReference type="PANTHER" id="PTHR47691:SF3">
    <property type="entry name" value="HTH-TYPE TRANSCRIPTIONAL REGULATOR RV0890C-RELATED"/>
    <property type="match status" value="1"/>
</dbReference>
<name>A0A8H7CD98_9AGAR</name>